<gene>
    <name evidence="2" type="ORF">ACFOHJ_11600</name>
</gene>
<dbReference type="Pfam" id="PF13455">
    <property type="entry name" value="MUG113"/>
    <property type="match status" value="1"/>
</dbReference>
<evidence type="ECO:0000259" key="1">
    <source>
        <dbReference type="SMART" id="SM00974"/>
    </source>
</evidence>
<evidence type="ECO:0000313" key="3">
    <source>
        <dbReference type="Proteomes" id="UP001595583"/>
    </source>
</evidence>
<dbReference type="Proteomes" id="UP001595583">
    <property type="component" value="Unassembled WGS sequence"/>
</dbReference>
<evidence type="ECO:0000313" key="2">
    <source>
        <dbReference type="EMBL" id="MFC3206859.1"/>
    </source>
</evidence>
<accession>A0ABV7K953</accession>
<proteinExistence type="predicted"/>
<protein>
    <submittedName>
        <fullName evidence="2">GIY-YIG nuclease family protein</fullName>
    </submittedName>
</protein>
<reference evidence="3" key="1">
    <citation type="journal article" date="2019" name="Int. J. Syst. Evol. Microbiol.">
        <title>The Global Catalogue of Microorganisms (GCM) 10K type strain sequencing project: providing services to taxonomists for standard genome sequencing and annotation.</title>
        <authorList>
            <consortium name="The Broad Institute Genomics Platform"/>
            <consortium name="The Broad Institute Genome Sequencing Center for Infectious Disease"/>
            <person name="Wu L."/>
            <person name="Ma J."/>
        </authorList>
    </citation>
    <scope>NUCLEOTIDE SEQUENCE [LARGE SCALE GENOMIC DNA]</scope>
    <source>
        <strain evidence="3">KCTC 52165</strain>
    </source>
</reference>
<keyword evidence="3" id="KW-1185">Reference proteome</keyword>
<dbReference type="EMBL" id="JBHRTK010000012">
    <property type="protein sequence ID" value="MFC3206859.1"/>
    <property type="molecule type" value="Genomic_DNA"/>
</dbReference>
<dbReference type="RefSeq" id="WP_378220662.1">
    <property type="nucleotide sequence ID" value="NZ_JBHRTK010000012.1"/>
</dbReference>
<sequence>MQQPNAEPNPMLNLALAYAAAGDALIFDCNYKKDAFGRMFWCDYLVGEEARHMEFYVDHLNERLQLRGRYALAALLAAIDVPSADETWALLEKKFHPALVDDIAAITDIRSKLPSRYTVKSDDEKDRYVYVIECTDSELPLCKIGIAKDPDARLRQLLTSSPHSLKIHADIQCQNAMAIEAAAHEHFASRRKNGEWFAIHPYQAIAFIASRTQEAA</sequence>
<dbReference type="InterPro" id="IPR018306">
    <property type="entry name" value="Phage_T5_Orf172_DNA-bd"/>
</dbReference>
<comment type="caution">
    <text evidence="2">The sequence shown here is derived from an EMBL/GenBank/DDBJ whole genome shotgun (WGS) entry which is preliminary data.</text>
</comment>
<dbReference type="SMART" id="SM00974">
    <property type="entry name" value="T5orf172"/>
    <property type="match status" value="1"/>
</dbReference>
<name>A0ABV7K953_9HYPH</name>
<feature type="domain" description="Bacteriophage T5 Orf172 DNA-binding" evidence="1">
    <location>
        <begin position="136"/>
        <end position="211"/>
    </location>
</feature>
<organism evidence="2 3">
    <name type="scientific">Aquamicrobium soli</name>
    <dbReference type="NCBI Taxonomy" id="1811518"/>
    <lineage>
        <taxon>Bacteria</taxon>
        <taxon>Pseudomonadati</taxon>
        <taxon>Pseudomonadota</taxon>
        <taxon>Alphaproteobacteria</taxon>
        <taxon>Hyphomicrobiales</taxon>
        <taxon>Phyllobacteriaceae</taxon>
        <taxon>Aquamicrobium</taxon>
    </lineage>
</organism>